<dbReference type="EMBL" id="PDNW01000014">
    <property type="protein sequence ID" value="PLC48926.1"/>
    <property type="molecule type" value="Genomic_DNA"/>
</dbReference>
<reference evidence="7 8" key="1">
    <citation type="submission" date="2017-10" db="EMBL/GenBank/DDBJ databases">
        <title>Two draft genome sequences of Pusillimonas sp. strains isolated from a nitrate- and radionuclide-contaminated groundwater in Russia.</title>
        <authorList>
            <person name="Grouzdev D.S."/>
            <person name="Tourova T.P."/>
            <person name="Goeva M.A."/>
            <person name="Babich T.L."/>
            <person name="Sokolova D.S."/>
            <person name="Abdullin R."/>
            <person name="Poltaraus A.B."/>
            <person name="Toshchakov S.V."/>
            <person name="Nazina T.N."/>
        </authorList>
    </citation>
    <scope>NUCLEOTIDE SEQUENCE [LARGE SCALE GENOMIC DNA]</scope>
    <source>
        <strain evidence="7 8">JR1/69-3-13</strain>
    </source>
</reference>
<dbReference type="PANTHER" id="PTHR12151:SF25">
    <property type="entry name" value="LINALOOL DEHYDRATASE_ISOMERASE DOMAIN-CONTAINING PROTEIN"/>
    <property type="match status" value="1"/>
</dbReference>
<dbReference type="Proteomes" id="UP000234190">
    <property type="component" value="Unassembled WGS sequence"/>
</dbReference>
<evidence type="ECO:0000256" key="4">
    <source>
        <dbReference type="PIRSR" id="PIRSR603782-2"/>
    </source>
</evidence>
<feature type="chain" id="PRO_5014794747" evidence="5">
    <location>
        <begin position="26"/>
        <end position="200"/>
    </location>
</feature>
<keyword evidence="4" id="KW-1015">Disulfide bond</keyword>
<evidence type="ECO:0000256" key="1">
    <source>
        <dbReference type="ARBA" id="ARBA00010996"/>
    </source>
</evidence>
<protein>
    <submittedName>
        <fullName evidence="7">SCO family protein</fullName>
    </submittedName>
</protein>
<accession>A0A2N4U1P0</accession>
<dbReference type="CDD" id="cd02968">
    <property type="entry name" value="SCO"/>
    <property type="match status" value="1"/>
</dbReference>
<keyword evidence="8" id="KW-1185">Reference proteome</keyword>
<organism evidence="7 8">
    <name type="scientific">Pollutimonas subterranea</name>
    <dbReference type="NCBI Taxonomy" id="2045210"/>
    <lineage>
        <taxon>Bacteria</taxon>
        <taxon>Pseudomonadati</taxon>
        <taxon>Pseudomonadota</taxon>
        <taxon>Betaproteobacteria</taxon>
        <taxon>Burkholderiales</taxon>
        <taxon>Alcaligenaceae</taxon>
        <taxon>Pollutimonas</taxon>
    </lineage>
</organism>
<evidence type="ECO:0000256" key="2">
    <source>
        <dbReference type="ARBA" id="ARBA00023008"/>
    </source>
</evidence>
<dbReference type="PROSITE" id="PS51257">
    <property type="entry name" value="PROKAR_LIPOPROTEIN"/>
    <property type="match status" value="1"/>
</dbReference>
<keyword evidence="5" id="KW-0732">Signal</keyword>
<dbReference type="SUPFAM" id="SSF52833">
    <property type="entry name" value="Thioredoxin-like"/>
    <property type="match status" value="1"/>
</dbReference>
<feature type="signal peptide" evidence="5">
    <location>
        <begin position="1"/>
        <end position="25"/>
    </location>
</feature>
<dbReference type="InterPro" id="IPR013766">
    <property type="entry name" value="Thioredoxin_domain"/>
</dbReference>
<name>A0A2N4U1P0_9BURK</name>
<dbReference type="GO" id="GO:0046872">
    <property type="term" value="F:metal ion binding"/>
    <property type="evidence" value="ECO:0007669"/>
    <property type="project" value="UniProtKB-KW"/>
</dbReference>
<comment type="similarity">
    <text evidence="1">Belongs to the SCO1/2 family.</text>
</comment>
<dbReference type="OrthoDB" id="9790194at2"/>
<evidence type="ECO:0000256" key="3">
    <source>
        <dbReference type="PIRSR" id="PIRSR603782-1"/>
    </source>
</evidence>
<evidence type="ECO:0000259" key="6">
    <source>
        <dbReference type="PROSITE" id="PS51352"/>
    </source>
</evidence>
<feature type="binding site" evidence="3">
    <location>
        <position position="166"/>
    </location>
    <ligand>
        <name>Cu cation</name>
        <dbReference type="ChEBI" id="CHEBI:23378"/>
    </ligand>
</feature>
<dbReference type="FunFam" id="3.40.30.10:FF:000013">
    <property type="entry name" value="Blast:Protein SCO1 homolog, mitochondrial"/>
    <property type="match status" value="1"/>
</dbReference>
<feature type="binding site" evidence="3">
    <location>
        <position position="77"/>
    </location>
    <ligand>
        <name>Cu cation</name>
        <dbReference type="ChEBI" id="CHEBI:23378"/>
    </ligand>
</feature>
<evidence type="ECO:0000256" key="5">
    <source>
        <dbReference type="SAM" id="SignalP"/>
    </source>
</evidence>
<keyword evidence="2 3" id="KW-0186">Copper</keyword>
<evidence type="ECO:0000313" key="7">
    <source>
        <dbReference type="EMBL" id="PLC48926.1"/>
    </source>
</evidence>
<sequence length="200" mass="21157">MSSFSSKRRILLTTTAALALSAALAGCGKKELVFQGSDISGTALGRDLDMIDDSGKPRTLDDYKGKVAVVFFGFTQCPDVCPTAMAELSETMDLLGADAAKVQVLMISVDPARDTPEVLSAYVKAFNPSFVGLTGTQEQLGKTAKSFKAYYAKSSGGTAEQYGMDHASSFYILDQNGEARVLVSGNASAKDIASDIRQLL</sequence>
<proteinExistence type="inferred from homology"/>
<comment type="caution">
    <text evidence="7">The sequence shown here is derived from an EMBL/GenBank/DDBJ whole genome shotgun (WGS) entry which is preliminary data.</text>
</comment>
<feature type="binding site" evidence="3">
    <location>
        <position position="81"/>
    </location>
    <ligand>
        <name>Cu cation</name>
        <dbReference type="ChEBI" id="CHEBI:23378"/>
    </ligand>
</feature>
<dbReference type="PANTHER" id="PTHR12151">
    <property type="entry name" value="ELECTRON TRANSPORT PROTIN SCO1/SENC FAMILY MEMBER"/>
    <property type="match status" value="1"/>
</dbReference>
<dbReference type="RefSeq" id="WP_102074846.1">
    <property type="nucleotide sequence ID" value="NZ_PDNW01000014.1"/>
</dbReference>
<dbReference type="Gene3D" id="3.40.30.10">
    <property type="entry name" value="Glutaredoxin"/>
    <property type="match status" value="1"/>
</dbReference>
<dbReference type="InterPro" id="IPR003782">
    <property type="entry name" value="SCO1/SenC"/>
</dbReference>
<keyword evidence="3" id="KW-0479">Metal-binding</keyword>
<feature type="disulfide bond" description="Redox-active" evidence="4">
    <location>
        <begin position="77"/>
        <end position="81"/>
    </location>
</feature>
<feature type="domain" description="Thioredoxin" evidence="6">
    <location>
        <begin position="25"/>
        <end position="200"/>
    </location>
</feature>
<dbReference type="Pfam" id="PF02630">
    <property type="entry name" value="SCO1-SenC"/>
    <property type="match status" value="1"/>
</dbReference>
<dbReference type="AlphaFoldDB" id="A0A2N4U1P0"/>
<gene>
    <name evidence="7" type="ORF">CR159_15320</name>
</gene>
<evidence type="ECO:0000313" key="8">
    <source>
        <dbReference type="Proteomes" id="UP000234190"/>
    </source>
</evidence>
<dbReference type="InterPro" id="IPR036249">
    <property type="entry name" value="Thioredoxin-like_sf"/>
</dbReference>
<dbReference type="PROSITE" id="PS51352">
    <property type="entry name" value="THIOREDOXIN_2"/>
    <property type="match status" value="1"/>
</dbReference>